<reference evidence="3 4" key="1">
    <citation type="submission" date="2022-12" db="EMBL/GenBank/DDBJ databases">
        <authorList>
            <person name="Muema E."/>
        </authorList>
    </citation>
    <scope>NUCLEOTIDE SEQUENCE [LARGE SCALE GENOMIC DNA]</scope>
    <source>
        <strain evidence="4">1326</strain>
    </source>
</reference>
<keyword evidence="2" id="KW-0812">Transmembrane</keyword>
<feature type="region of interest" description="Disordered" evidence="1">
    <location>
        <begin position="170"/>
        <end position="196"/>
    </location>
</feature>
<evidence type="ECO:0000313" key="3">
    <source>
        <dbReference type="EMBL" id="MEI9409799.1"/>
    </source>
</evidence>
<protein>
    <recommendedName>
        <fullName evidence="5">DUF4282 domain-containing protein</fullName>
    </recommendedName>
</protein>
<evidence type="ECO:0000256" key="2">
    <source>
        <dbReference type="SAM" id="Phobius"/>
    </source>
</evidence>
<keyword evidence="4" id="KW-1185">Reference proteome</keyword>
<dbReference type="RefSeq" id="WP_337106749.1">
    <property type="nucleotide sequence ID" value="NZ_JAPYKS010000008.1"/>
</dbReference>
<comment type="caution">
    <text evidence="3">The sequence shown here is derived from an EMBL/GenBank/DDBJ whole genome shotgun (WGS) entry which is preliminary data.</text>
</comment>
<feature type="transmembrane region" description="Helical" evidence="2">
    <location>
        <begin position="40"/>
        <end position="60"/>
    </location>
</feature>
<evidence type="ECO:0000256" key="1">
    <source>
        <dbReference type="SAM" id="MobiDB-lite"/>
    </source>
</evidence>
<name>A0ABU8KVQ2_9HYPH</name>
<feature type="transmembrane region" description="Helical" evidence="2">
    <location>
        <begin position="66"/>
        <end position="84"/>
    </location>
</feature>
<dbReference type="EMBL" id="JAPYKS010000008">
    <property type="protein sequence ID" value="MEI9409799.1"/>
    <property type="molecule type" value="Genomic_DNA"/>
</dbReference>
<organism evidence="3 4">
    <name type="scientific">Mesorhizobium salmacidum</name>
    <dbReference type="NCBI Taxonomy" id="3015171"/>
    <lineage>
        <taxon>Bacteria</taxon>
        <taxon>Pseudomonadati</taxon>
        <taxon>Pseudomonadota</taxon>
        <taxon>Alphaproteobacteria</taxon>
        <taxon>Hyphomicrobiales</taxon>
        <taxon>Phyllobacteriaceae</taxon>
        <taxon>Mesorhizobium</taxon>
    </lineage>
</organism>
<accession>A0ABU8KVQ2</accession>
<proteinExistence type="predicted"/>
<keyword evidence="2" id="KW-1133">Transmembrane helix</keyword>
<sequence length="196" mass="20986">MDTYSDIVPGLVDWAVNRPLAILMLSATWPLMLLLNKGRLLGYGALAFFIGVGALIVFGIESPAGAAIVVLAYSLLVSVALISTSRRLAEIENRLASAISVLDDLEVAEERRQTYKAKHPSASRLRRKPAARTMESVVAGGMTEGLESGTQVIPGPPWQEFQPLDPTVGSAVSALTQPTGSDVLSEEKRRTRLVSS</sequence>
<feature type="transmembrane region" description="Helical" evidence="2">
    <location>
        <begin position="15"/>
        <end position="35"/>
    </location>
</feature>
<dbReference type="Proteomes" id="UP001387293">
    <property type="component" value="Unassembled WGS sequence"/>
</dbReference>
<feature type="compositionally biased region" description="Polar residues" evidence="1">
    <location>
        <begin position="173"/>
        <end position="182"/>
    </location>
</feature>
<evidence type="ECO:0000313" key="4">
    <source>
        <dbReference type="Proteomes" id="UP001387293"/>
    </source>
</evidence>
<keyword evidence="2" id="KW-0472">Membrane</keyword>
<gene>
    <name evidence="3" type="ORF">O7A60_13585</name>
</gene>
<evidence type="ECO:0008006" key="5">
    <source>
        <dbReference type="Google" id="ProtNLM"/>
    </source>
</evidence>